<dbReference type="PROSITE" id="PS51195">
    <property type="entry name" value="Q_MOTIF"/>
    <property type="match status" value="1"/>
</dbReference>
<keyword evidence="4" id="KW-0547">Nucleotide-binding</keyword>
<dbReference type="Pfam" id="PF12537">
    <property type="entry name" value="GPHR_N"/>
    <property type="match status" value="1"/>
</dbReference>
<dbReference type="InterPro" id="IPR025969">
    <property type="entry name" value="ABA_GPCR_dom"/>
</dbReference>
<dbReference type="PANTHER" id="PTHR15948:SF0">
    <property type="entry name" value="GOLGI PH REGULATOR A-RELATED"/>
    <property type="match status" value="1"/>
</dbReference>
<evidence type="ECO:0000256" key="4">
    <source>
        <dbReference type="ARBA" id="ARBA00022741"/>
    </source>
</evidence>
<evidence type="ECO:0000313" key="17">
    <source>
        <dbReference type="Proteomes" id="UP000738359"/>
    </source>
</evidence>
<evidence type="ECO:0000256" key="12">
    <source>
        <dbReference type="SAM" id="Phobius"/>
    </source>
</evidence>
<dbReference type="Proteomes" id="UP000738359">
    <property type="component" value="Unassembled WGS sequence"/>
</dbReference>
<dbReference type="PROSITE" id="PS51194">
    <property type="entry name" value="HELICASE_CTER"/>
    <property type="match status" value="1"/>
</dbReference>
<dbReference type="FunFam" id="3.40.50.300:FF:000008">
    <property type="entry name" value="ATP-dependent RNA helicase RhlB"/>
    <property type="match status" value="1"/>
</dbReference>
<dbReference type="SMART" id="SM00490">
    <property type="entry name" value="HELICc"/>
    <property type="match status" value="1"/>
</dbReference>
<feature type="transmembrane region" description="Helical" evidence="12">
    <location>
        <begin position="608"/>
        <end position="630"/>
    </location>
</feature>
<evidence type="ECO:0000256" key="1">
    <source>
        <dbReference type="ARBA" id="ARBA00004141"/>
    </source>
</evidence>
<feature type="region of interest" description="Disordered" evidence="11">
    <location>
        <begin position="1044"/>
        <end position="1081"/>
    </location>
</feature>
<evidence type="ECO:0000256" key="9">
    <source>
        <dbReference type="ARBA" id="ARBA00023136"/>
    </source>
</evidence>
<evidence type="ECO:0000256" key="2">
    <source>
        <dbReference type="ARBA" id="ARBA00012552"/>
    </source>
</evidence>
<dbReference type="EMBL" id="JAAAHY010000698">
    <property type="protein sequence ID" value="KAF9958986.1"/>
    <property type="molecule type" value="Genomic_DNA"/>
</dbReference>
<keyword evidence="5" id="KW-0378">Hydrolase</keyword>
<dbReference type="GO" id="GO:0003724">
    <property type="term" value="F:RNA helicase activity"/>
    <property type="evidence" value="ECO:0007669"/>
    <property type="project" value="UniProtKB-EC"/>
</dbReference>
<keyword evidence="9 12" id="KW-0472">Membrane</keyword>
<comment type="caution">
    <text evidence="16">The sequence shown here is derived from an EMBL/GenBank/DDBJ whole genome shotgun (WGS) entry which is preliminary data.</text>
</comment>
<dbReference type="EC" id="3.6.4.13" evidence="2"/>
<dbReference type="InterPro" id="IPR027417">
    <property type="entry name" value="P-loop_NTPase"/>
</dbReference>
<dbReference type="GO" id="GO:0016020">
    <property type="term" value="C:membrane"/>
    <property type="evidence" value="ECO:0007669"/>
    <property type="project" value="UniProtKB-SubCell"/>
</dbReference>
<feature type="compositionally biased region" description="Polar residues" evidence="11">
    <location>
        <begin position="1051"/>
        <end position="1081"/>
    </location>
</feature>
<feature type="transmembrane region" description="Helical" evidence="12">
    <location>
        <begin position="859"/>
        <end position="881"/>
    </location>
</feature>
<feature type="domain" description="Helicase ATP-binding" evidence="13">
    <location>
        <begin position="114"/>
        <end position="306"/>
    </location>
</feature>
<dbReference type="SMART" id="SM00487">
    <property type="entry name" value="DEXDc"/>
    <property type="match status" value="1"/>
</dbReference>
<evidence type="ECO:0000256" key="8">
    <source>
        <dbReference type="ARBA" id="ARBA00022989"/>
    </source>
</evidence>
<feature type="transmembrane region" description="Helical" evidence="12">
    <location>
        <begin position="909"/>
        <end position="931"/>
    </location>
</feature>
<dbReference type="SUPFAM" id="SSF52540">
    <property type="entry name" value="P-loop containing nucleoside triphosphate hydrolases"/>
    <property type="match status" value="1"/>
</dbReference>
<dbReference type="GO" id="GO:0016787">
    <property type="term" value="F:hydrolase activity"/>
    <property type="evidence" value="ECO:0007669"/>
    <property type="project" value="UniProtKB-KW"/>
</dbReference>
<dbReference type="InterPro" id="IPR001650">
    <property type="entry name" value="Helicase_C-like"/>
</dbReference>
<dbReference type="Pfam" id="PF12430">
    <property type="entry name" value="ABA_GPCR"/>
    <property type="match status" value="1"/>
</dbReference>
<feature type="transmembrane region" description="Helical" evidence="12">
    <location>
        <begin position="642"/>
        <end position="667"/>
    </location>
</feature>
<dbReference type="PANTHER" id="PTHR15948">
    <property type="entry name" value="G-PROTEIN COUPLED RECEPTOR 89-RELATED"/>
    <property type="match status" value="1"/>
</dbReference>
<dbReference type="InterPro" id="IPR011545">
    <property type="entry name" value="DEAD/DEAH_box_helicase_dom"/>
</dbReference>
<dbReference type="InterPro" id="IPR014014">
    <property type="entry name" value="RNA_helicase_DEAD_Q_motif"/>
</dbReference>
<sequence length="1081" mass="121907">MSDTVGKWGKRDAGSSAPLSWASEQRIYEWKPTYTKESAPRDEALERELFSEESRVNSGIHFKNYAEMEVSVKDGPPDLKPLESFVDAGLESTVEENVARMNYTEPTPIQRNAIPILLKGYDLMACAQTGSGKTASYLVPIISALVRKVFAGRLSTIRRRPGQGYCKATPLALIILPTRELAIQIFEEARRFTYRTPLRPLVVYGGCDTRIQRAQAAGGSDILIATPGRLKDMLERQIISLSSVRHLVLDEADRMLDMGFEPQIRELVYQSGMSRDENLQTMMFSATFPRQIQALARDFLKPDYCRIRIGRIGGTTSDITQKVLYVEEFEKRDALVKLLTEMPPARTMIFVETKRAADNLDDYLYNKKFPTVSIHGDRDQREREASLHAFKLGKSPILIATAVASRGLDIKDVMHVINYDMCGDIDEYVHRIGRTARVGNPGRATSFYNSRNDAIAPQLAKILIECKQEIPDFLQEFVDPNTTFETHDFAEEDQGHPDSQFAGSQGAWDGAADNVASAGGDWGSGQAPVAAKDDWNSGAQPESSGGSWLAFEAFLLLGSQVLFFTLAWTFLIQSLVRDYASNSSDQEFLLTALPNTYRRKQRWWQGGALVQVVFALTLTWSCQLFELVIMEILGLLGQESRWYFWRLTLNAMLLLVIVVIPYYQCVLIIRNSGISTKKALPIAVAIWVVYFYLFAKVGNNFPTQAHHSTEILSIEWGMSRVGVIGVTISAILSGFGAVNGPYSNLFFFLRQVTDTDIHLAEKKCIQTLEMIADKKKRVVMEEMRLRTLDPSASKVGGFVRKIFGTVSGKSEGENLNDLRQELLALEGISRQLFLDIDDLYVEKSRLEHAKTWQGKYSNLMGYIFSIYCVYKLAMSLINTIFRRTGSTDPITAIISKFVSHTNMTIDVRFWSQQLSFFFVGLMIILSIRGLLQELSKFFRATSRHLSSSNIILFLAHLMGLYFLSSILMMRQSLPIEYRSIISDSLGALEFDFYHRWFDVIFLISGLVSTAFLYFIHKASGSSNVLAKDPAFEQMIEHRLSGADRQLDHSRYPSQSDEFQTAMSTESRYASSSGTQWRSRGP</sequence>
<evidence type="ECO:0000256" key="7">
    <source>
        <dbReference type="ARBA" id="ARBA00022840"/>
    </source>
</evidence>
<evidence type="ECO:0000256" key="10">
    <source>
        <dbReference type="PROSITE-ProRule" id="PRU00552"/>
    </source>
</evidence>
<evidence type="ECO:0000259" key="14">
    <source>
        <dbReference type="PROSITE" id="PS51194"/>
    </source>
</evidence>
<comment type="subcellular location">
    <subcellularLocation>
        <location evidence="1">Membrane</location>
        <topology evidence="1">Multi-pass membrane protein</topology>
    </subcellularLocation>
</comment>
<evidence type="ECO:0000256" key="3">
    <source>
        <dbReference type="ARBA" id="ARBA00022692"/>
    </source>
</evidence>
<dbReference type="GO" id="GO:0003676">
    <property type="term" value="F:nucleic acid binding"/>
    <property type="evidence" value="ECO:0007669"/>
    <property type="project" value="InterPro"/>
</dbReference>
<evidence type="ECO:0000259" key="15">
    <source>
        <dbReference type="PROSITE" id="PS51195"/>
    </source>
</evidence>
<gene>
    <name evidence="16" type="ORF">BGZ70_009004</name>
</gene>
<proteinExistence type="predicted"/>
<dbReference type="PROSITE" id="PS51192">
    <property type="entry name" value="HELICASE_ATP_BIND_1"/>
    <property type="match status" value="1"/>
</dbReference>
<feature type="domain" description="Helicase C-terminal" evidence="14">
    <location>
        <begin position="334"/>
        <end position="478"/>
    </location>
</feature>
<evidence type="ECO:0000256" key="11">
    <source>
        <dbReference type="SAM" id="MobiDB-lite"/>
    </source>
</evidence>
<keyword evidence="7" id="KW-0067">ATP-binding</keyword>
<dbReference type="CDD" id="cd18787">
    <property type="entry name" value="SF2_C_DEAD"/>
    <property type="match status" value="1"/>
</dbReference>
<dbReference type="Pfam" id="PF00270">
    <property type="entry name" value="DEAD"/>
    <property type="match status" value="1"/>
</dbReference>
<keyword evidence="3 12" id="KW-0812">Transmembrane</keyword>
<name>A0A9P6J288_MORAP</name>
<evidence type="ECO:0000256" key="5">
    <source>
        <dbReference type="ARBA" id="ARBA00022801"/>
    </source>
</evidence>
<dbReference type="GO" id="GO:0005524">
    <property type="term" value="F:ATP binding"/>
    <property type="evidence" value="ECO:0007669"/>
    <property type="project" value="UniProtKB-KW"/>
</dbReference>
<keyword evidence="17" id="KW-1185">Reference proteome</keyword>
<dbReference type="InterPro" id="IPR000629">
    <property type="entry name" value="RNA-helicase_DEAD-box_CS"/>
</dbReference>
<protein>
    <recommendedName>
        <fullName evidence="2">RNA helicase</fullName>
        <ecNumber evidence="2">3.6.4.13</ecNumber>
    </recommendedName>
</protein>
<dbReference type="InterPro" id="IPR022535">
    <property type="entry name" value="Golgi_pH-regulator_cons_dom"/>
</dbReference>
<dbReference type="InterPro" id="IPR014001">
    <property type="entry name" value="Helicase_ATP-bd"/>
</dbReference>
<feature type="transmembrane region" description="Helical" evidence="12">
    <location>
        <begin position="993"/>
        <end position="1015"/>
    </location>
</feature>
<evidence type="ECO:0000313" key="16">
    <source>
        <dbReference type="EMBL" id="KAF9958986.1"/>
    </source>
</evidence>
<dbReference type="OrthoDB" id="196131at2759"/>
<dbReference type="AlphaFoldDB" id="A0A9P6J288"/>
<feature type="short sequence motif" description="Q motif" evidence="10">
    <location>
        <begin position="83"/>
        <end position="111"/>
    </location>
</feature>
<keyword evidence="8 12" id="KW-1133">Transmembrane helix</keyword>
<dbReference type="Pfam" id="PF00271">
    <property type="entry name" value="Helicase_C"/>
    <property type="match status" value="1"/>
</dbReference>
<dbReference type="PROSITE" id="PS00039">
    <property type="entry name" value="DEAD_ATP_HELICASE"/>
    <property type="match status" value="1"/>
</dbReference>
<reference evidence="16" key="1">
    <citation type="journal article" date="2020" name="Fungal Divers.">
        <title>Resolving the Mortierellaceae phylogeny through synthesis of multi-gene phylogenetics and phylogenomics.</title>
        <authorList>
            <person name="Vandepol N."/>
            <person name="Liber J."/>
            <person name="Desiro A."/>
            <person name="Na H."/>
            <person name="Kennedy M."/>
            <person name="Barry K."/>
            <person name="Grigoriev I.V."/>
            <person name="Miller A.N."/>
            <person name="O'Donnell K."/>
            <person name="Stajich J.E."/>
            <person name="Bonito G."/>
        </authorList>
    </citation>
    <scope>NUCLEOTIDE SEQUENCE</scope>
    <source>
        <strain evidence="16">CK1249</strain>
    </source>
</reference>
<feature type="transmembrane region" description="Helical" evidence="12">
    <location>
        <begin position="679"/>
        <end position="697"/>
    </location>
</feature>
<dbReference type="Gene3D" id="3.40.50.300">
    <property type="entry name" value="P-loop containing nucleotide triphosphate hydrolases"/>
    <property type="match status" value="2"/>
</dbReference>
<accession>A0A9P6J288</accession>
<dbReference type="InterPro" id="IPR015672">
    <property type="entry name" value="GPHR/GTG"/>
</dbReference>
<organism evidence="16 17">
    <name type="scientific">Mortierella alpina</name>
    <name type="common">Oleaginous fungus</name>
    <name type="synonym">Mortierella renispora</name>
    <dbReference type="NCBI Taxonomy" id="64518"/>
    <lineage>
        <taxon>Eukaryota</taxon>
        <taxon>Fungi</taxon>
        <taxon>Fungi incertae sedis</taxon>
        <taxon>Mucoromycota</taxon>
        <taxon>Mortierellomycotina</taxon>
        <taxon>Mortierellomycetes</taxon>
        <taxon>Mortierellales</taxon>
        <taxon>Mortierellaceae</taxon>
        <taxon>Mortierella</taxon>
    </lineage>
</organism>
<feature type="transmembrane region" description="Helical" evidence="12">
    <location>
        <begin position="717"/>
        <end position="738"/>
    </location>
</feature>
<feature type="transmembrane region" description="Helical" evidence="12">
    <location>
        <begin position="951"/>
        <end position="973"/>
    </location>
</feature>
<feature type="domain" description="DEAD-box RNA helicase Q" evidence="15">
    <location>
        <begin position="83"/>
        <end position="111"/>
    </location>
</feature>
<feature type="transmembrane region" description="Helical" evidence="12">
    <location>
        <begin position="548"/>
        <end position="571"/>
    </location>
</feature>
<evidence type="ECO:0000256" key="6">
    <source>
        <dbReference type="ARBA" id="ARBA00022806"/>
    </source>
</evidence>
<keyword evidence="6" id="KW-0347">Helicase</keyword>
<evidence type="ECO:0000259" key="13">
    <source>
        <dbReference type="PROSITE" id="PS51192"/>
    </source>
</evidence>